<protein>
    <submittedName>
        <fullName evidence="3">DnaD domain protein</fullName>
    </submittedName>
</protein>
<accession>A0ABX6C2B6</accession>
<dbReference type="Pfam" id="PF07261">
    <property type="entry name" value="DnaB_2"/>
    <property type="match status" value="1"/>
</dbReference>
<dbReference type="Proteomes" id="UP000326331">
    <property type="component" value="Chromosome"/>
</dbReference>
<dbReference type="SUPFAM" id="SSF158499">
    <property type="entry name" value="DnaD domain-like"/>
    <property type="match status" value="1"/>
</dbReference>
<comment type="similarity">
    <text evidence="1">Belongs to the DnaB/DnaD family.</text>
</comment>
<dbReference type="InterPro" id="IPR034829">
    <property type="entry name" value="DnaD-like_sf"/>
</dbReference>
<evidence type="ECO:0000259" key="2">
    <source>
        <dbReference type="Pfam" id="PF07261"/>
    </source>
</evidence>
<reference evidence="3 4" key="1">
    <citation type="submission" date="2019-10" db="EMBL/GenBank/DDBJ databases">
        <title>Thermopilla bonchosmolovskayae gen. nov., sp. nov., a moderately thermophilic Chloroflexi bacterium from a Chukotka hot spring (Arctic, Russia), representing a novel classis Thermopillaia, which include previously uncultivated lineage OLB14.</title>
        <authorList>
            <person name="Kochetkova T.V."/>
            <person name="Zayulina K.S."/>
            <person name="Zhigarkov V.S."/>
            <person name="Minaev N.V."/>
            <person name="Novikov A."/>
            <person name="Toshchakov S.V."/>
            <person name="Elcheninov A.G."/>
            <person name="Kublanov I.V."/>
        </authorList>
    </citation>
    <scope>NUCLEOTIDE SEQUENCE [LARGE SCALE GENOMIC DNA]</scope>
    <source>
        <strain evidence="3 4">3753O</strain>
    </source>
</reference>
<dbReference type="RefSeq" id="WP_158067385.1">
    <property type="nucleotide sequence ID" value="NZ_CP042829.1"/>
</dbReference>
<dbReference type="InterPro" id="IPR006343">
    <property type="entry name" value="DnaB/C_C"/>
</dbReference>
<organism evidence="3 4">
    <name type="scientific">Tepidiforma bonchosmolovskayae</name>
    <dbReference type="NCBI Taxonomy" id="2601677"/>
    <lineage>
        <taxon>Bacteria</taxon>
        <taxon>Bacillati</taxon>
        <taxon>Chloroflexota</taxon>
        <taxon>Tepidiformia</taxon>
        <taxon>Tepidiformales</taxon>
        <taxon>Tepidiformaceae</taxon>
        <taxon>Tepidiforma</taxon>
    </lineage>
</organism>
<sequence length="242" mass="26777">MTTSSDPDAFAGFPGIGKATAIPNLFFAAVLPRMEAPGDLLAFLWVARLTQELKAEPRCVAAEAIWAHEPARLSFERLAGGRPGLDTGLQRCLELRALLALEVRGPGGPEALYFVNTPAARRSIARALAGELELRPGAAVAPLRAREERPGIFRLYEEHIGTITPLVAEKLVEAEAAYPPDWIEDAFREAAERNIRNWRYIQRMLETWALEGRPDETTGRDSLEDAKRRFLGGPFGSIARYR</sequence>
<gene>
    <name evidence="3" type="ORF">Tbon_08965</name>
</gene>
<dbReference type="NCBIfam" id="TIGR01446">
    <property type="entry name" value="DnaD_dom"/>
    <property type="match status" value="1"/>
</dbReference>
<dbReference type="EMBL" id="CP042829">
    <property type="protein sequence ID" value="QFG03422.1"/>
    <property type="molecule type" value="Genomic_DNA"/>
</dbReference>
<evidence type="ECO:0000313" key="4">
    <source>
        <dbReference type="Proteomes" id="UP000326331"/>
    </source>
</evidence>
<feature type="domain" description="DnaB/C C-terminal" evidence="2">
    <location>
        <begin position="153"/>
        <end position="212"/>
    </location>
</feature>
<keyword evidence="4" id="KW-1185">Reference proteome</keyword>
<name>A0ABX6C2B6_9CHLR</name>
<proteinExistence type="inferred from homology"/>
<dbReference type="Gene3D" id="1.10.10.630">
    <property type="entry name" value="DnaD domain-like"/>
    <property type="match status" value="1"/>
</dbReference>
<evidence type="ECO:0000313" key="3">
    <source>
        <dbReference type="EMBL" id="QFG03422.1"/>
    </source>
</evidence>
<evidence type="ECO:0000256" key="1">
    <source>
        <dbReference type="ARBA" id="ARBA00093462"/>
    </source>
</evidence>